<comment type="caution">
    <text evidence="2">The sequence shown here is derived from an EMBL/GenBank/DDBJ whole genome shotgun (WGS) entry which is preliminary data.</text>
</comment>
<protein>
    <submittedName>
        <fullName evidence="2">Uncharacterized protein</fullName>
    </submittedName>
</protein>
<keyword evidence="3" id="KW-1185">Reference proteome</keyword>
<dbReference type="AlphaFoldDB" id="A0A812MQU0"/>
<dbReference type="OrthoDB" id="309640at2759"/>
<dbReference type="EMBL" id="CAJNJA010010906">
    <property type="protein sequence ID" value="CAE7263996.1"/>
    <property type="molecule type" value="Genomic_DNA"/>
</dbReference>
<feature type="non-terminal residue" evidence="2">
    <location>
        <position position="142"/>
    </location>
</feature>
<evidence type="ECO:0000256" key="1">
    <source>
        <dbReference type="SAM" id="SignalP"/>
    </source>
</evidence>
<evidence type="ECO:0000313" key="3">
    <source>
        <dbReference type="Proteomes" id="UP000601435"/>
    </source>
</evidence>
<accession>A0A812MQU0</accession>
<reference evidence="2" key="1">
    <citation type="submission" date="2021-02" db="EMBL/GenBank/DDBJ databases">
        <authorList>
            <person name="Dougan E. K."/>
            <person name="Rhodes N."/>
            <person name="Thang M."/>
            <person name="Chan C."/>
        </authorList>
    </citation>
    <scope>NUCLEOTIDE SEQUENCE</scope>
</reference>
<evidence type="ECO:0000313" key="2">
    <source>
        <dbReference type="EMBL" id="CAE7263996.1"/>
    </source>
</evidence>
<sequence length="142" mass="15276">MGIMSRNGFPRTLQKLVLACLWLLAIGAGGDTVKKVVSTPWWPPGTEKTAESVGIISHGFVFMTAMMELNETLQKTAVQEILDVHDIAVAAGANLSDLVDCYVNVPSGRGPVVREALLSAMPISIQQHPPAFTVVEMPGEYK</sequence>
<dbReference type="Proteomes" id="UP000601435">
    <property type="component" value="Unassembled WGS sequence"/>
</dbReference>
<gene>
    <name evidence="2" type="ORF">SNEC2469_LOCUS6126</name>
</gene>
<proteinExistence type="predicted"/>
<feature type="signal peptide" evidence="1">
    <location>
        <begin position="1"/>
        <end position="30"/>
    </location>
</feature>
<organism evidence="2 3">
    <name type="scientific">Symbiodinium necroappetens</name>
    <dbReference type="NCBI Taxonomy" id="1628268"/>
    <lineage>
        <taxon>Eukaryota</taxon>
        <taxon>Sar</taxon>
        <taxon>Alveolata</taxon>
        <taxon>Dinophyceae</taxon>
        <taxon>Suessiales</taxon>
        <taxon>Symbiodiniaceae</taxon>
        <taxon>Symbiodinium</taxon>
    </lineage>
</organism>
<name>A0A812MQU0_9DINO</name>
<keyword evidence="1" id="KW-0732">Signal</keyword>
<feature type="chain" id="PRO_5032806634" evidence="1">
    <location>
        <begin position="31"/>
        <end position="142"/>
    </location>
</feature>